<dbReference type="Proteomes" id="UP000683000">
    <property type="component" value="Unassembled WGS sequence"/>
</dbReference>
<dbReference type="EMBL" id="JAGFBS010000021">
    <property type="protein sequence ID" value="KAG6373605.1"/>
    <property type="molecule type" value="Genomic_DNA"/>
</dbReference>
<keyword evidence="3" id="KW-1185">Reference proteome</keyword>
<dbReference type="AlphaFoldDB" id="A0A8I2YKP7"/>
<proteinExistence type="predicted"/>
<evidence type="ECO:0000313" key="3">
    <source>
        <dbReference type="Proteomes" id="UP000683000"/>
    </source>
</evidence>
<feature type="signal peptide" evidence="1">
    <location>
        <begin position="1"/>
        <end position="21"/>
    </location>
</feature>
<evidence type="ECO:0000256" key="1">
    <source>
        <dbReference type="SAM" id="SignalP"/>
    </source>
</evidence>
<reference evidence="2" key="1">
    <citation type="submission" date="2021-03" db="EMBL/GenBank/DDBJ databases">
        <title>Evolutionary innovations through gain and loss of genes in the ectomycorrhizal Boletales.</title>
        <authorList>
            <person name="Wu G."/>
            <person name="Miyauchi S."/>
            <person name="Morin E."/>
            <person name="Yang Z.-L."/>
            <person name="Xu J."/>
            <person name="Martin F.M."/>
        </authorList>
    </citation>
    <scope>NUCLEOTIDE SEQUENCE</scope>
    <source>
        <strain evidence="2">BR01</strain>
    </source>
</reference>
<sequence>MGRHDLTAALLSLLSEVLAKAKSHLNEKDLWQLKASIVQSCDAIHSLTYQSVLWSKCMKMWACTNENF</sequence>
<comment type="caution">
    <text evidence="2">The sequence shown here is derived from an EMBL/GenBank/DDBJ whole genome shotgun (WGS) entry which is preliminary data.</text>
</comment>
<feature type="chain" id="PRO_5034932106" evidence="1">
    <location>
        <begin position="22"/>
        <end position="68"/>
    </location>
</feature>
<name>A0A8I2YKP7_9AGAM</name>
<protein>
    <submittedName>
        <fullName evidence="2">Uncharacterized protein</fullName>
    </submittedName>
</protein>
<accession>A0A8I2YKP7</accession>
<organism evidence="2 3">
    <name type="scientific">Boletus reticuloceps</name>
    <dbReference type="NCBI Taxonomy" id="495285"/>
    <lineage>
        <taxon>Eukaryota</taxon>
        <taxon>Fungi</taxon>
        <taxon>Dikarya</taxon>
        <taxon>Basidiomycota</taxon>
        <taxon>Agaricomycotina</taxon>
        <taxon>Agaricomycetes</taxon>
        <taxon>Agaricomycetidae</taxon>
        <taxon>Boletales</taxon>
        <taxon>Boletineae</taxon>
        <taxon>Boletaceae</taxon>
        <taxon>Boletoideae</taxon>
        <taxon>Boletus</taxon>
    </lineage>
</organism>
<evidence type="ECO:0000313" key="2">
    <source>
        <dbReference type="EMBL" id="KAG6373605.1"/>
    </source>
</evidence>
<gene>
    <name evidence="2" type="ORF">JVT61DRAFT_6257</name>
</gene>
<keyword evidence="1" id="KW-0732">Signal</keyword>